<keyword evidence="2" id="KW-1185">Reference proteome</keyword>
<accession>A0A1X7KGE8</accession>
<gene>
    <name evidence="1" type="ORF">SAMN05661096_02707</name>
</gene>
<evidence type="ECO:0000313" key="1">
    <source>
        <dbReference type="EMBL" id="SMG40033.1"/>
    </source>
</evidence>
<sequence length="68" mass="7879">MSIQRYNNLLMLADMCNVSAFNRLSTFTLKITSAISSLYRDQRFVTSVTILFAESPLLSIVIQKRRYK</sequence>
<proteinExistence type="predicted"/>
<organism evidence="1 2">
    <name type="scientific">Marivirga sericea</name>
    <dbReference type="NCBI Taxonomy" id="1028"/>
    <lineage>
        <taxon>Bacteria</taxon>
        <taxon>Pseudomonadati</taxon>
        <taxon>Bacteroidota</taxon>
        <taxon>Cytophagia</taxon>
        <taxon>Cytophagales</taxon>
        <taxon>Marivirgaceae</taxon>
        <taxon>Marivirga</taxon>
    </lineage>
</organism>
<evidence type="ECO:0000313" key="2">
    <source>
        <dbReference type="Proteomes" id="UP000193804"/>
    </source>
</evidence>
<dbReference type="STRING" id="1028.SAMN05661096_02707"/>
<dbReference type="EMBL" id="FXAW01000005">
    <property type="protein sequence ID" value="SMG40033.1"/>
    <property type="molecule type" value="Genomic_DNA"/>
</dbReference>
<reference evidence="2" key="1">
    <citation type="submission" date="2017-04" db="EMBL/GenBank/DDBJ databases">
        <authorList>
            <person name="Varghese N."/>
            <person name="Submissions S."/>
        </authorList>
    </citation>
    <scope>NUCLEOTIDE SEQUENCE [LARGE SCALE GENOMIC DNA]</scope>
    <source>
        <strain evidence="2">DSM 4125</strain>
    </source>
</reference>
<dbReference type="Proteomes" id="UP000193804">
    <property type="component" value="Unassembled WGS sequence"/>
</dbReference>
<protein>
    <submittedName>
        <fullName evidence="1">Uncharacterized protein</fullName>
    </submittedName>
</protein>
<dbReference type="AlphaFoldDB" id="A0A1X7KGE8"/>
<name>A0A1X7KGE8_9BACT</name>